<gene>
    <name evidence="10" type="ORF">OU421_02105</name>
</gene>
<dbReference type="InterPro" id="IPR001203">
    <property type="entry name" value="OxRdtase_Ald_Fedxn_C"/>
</dbReference>
<dbReference type="InterPro" id="IPR051919">
    <property type="entry name" value="W-dependent_AOR"/>
</dbReference>
<sequence length="600" mass="65209">MDGYTNSIAWVDLGTGTISIQATDAEMKREFIGGRGFGARIISENMDPHTEPLDPANRICFMTGPTTGTGIPLGNRYEVSTKSPLNGTLMSANSGGVFGWKMKKAGFDGVVISGKAPKPSYLYLENGTVELRDAADYWGKTTHETTDALQKDLGDPKARVLCIGPAGENQDLLACVINDRDRAAGRGGAGAVMGSKNLKAIVATGEMPITVADTERLDAVKERIRTKIQENGICDALHLYGTSVLVNIIHENGILPSRNFQRCNFPNPDDVSGERMRDTILRKEKGCYACIVKCSRVCEVEGEMHEGPEYEGVWGFGPDLGISDLPLITQANWLCNKLGLDNIGTAGAIACAMEMKEKGYLSEGPTFGDGSTLLDLIDQIGHRRGFGAELADGSFRFAVSHDHPELSMSVKMQDLPAYDPRGLQGHGLAYATSVRGGDHVYGYLISQEVFGAPQKLDPYISTGKALWVKTYQDLTAAIDAAGLCLFTSFALIADDYADILSATTGMNINAEGLLKVGERIWNVQKLFNLKVGYTKEDDTLPDRLLTEPLQDGAPKGRVWERQPLLDEYYAERGWDNEGVPTPKKLRELGLAKPRAIHAYT</sequence>
<accession>A0A9X9S532</accession>
<dbReference type="GO" id="GO:0009055">
    <property type="term" value="F:electron transfer activity"/>
    <property type="evidence" value="ECO:0007669"/>
    <property type="project" value="InterPro"/>
</dbReference>
<keyword evidence="3" id="KW-0004">4Fe-4S</keyword>
<dbReference type="GO" id="GO:0016625">
    <property type="term" value="F:oxidoreductase activity, acting on the aldehyde or oxo group of donors, iron-sulfur protein as acceptor"/>
    <property type="evidence" value="ECO:0007669"/>
    <property type="project" value="InterPro"/>
</dbReference>
<evidence type="ECO:0000256" key="5">
    <source>
        <dbReference type="ARBA" id="ARBA00023002"/>
    </source>
</evidence>
<keyword evidence="6" id="KW-0408">Iron</keyword>
<dbReference type="PANTHER" id="PTHR30038">
    <property type="entry name" value="ALDEHYDE FERREDOXIN OXIDOREDUCTASE"/>
    <property type="match status" value="1"/>
</dbReference>
<evidence type="ECO:0000256" key="3">
    <source>
        <dbReference type="ARBA" id="ARBA00022485"/>
    </source>
</evidence>
<dbReference type="EMBL" id="CP113361">
    <property type="protein sequence ID" value="WAI01686.1"/>
    <property type="molecule type" value="Genomic_DNA"/>
</dbReference>
<name>A0A9X9S532_METOG</name>
<dbReference type="Gene3D" id="1.10.599.10">
    <property type="entry name" value="Aldehyde Ferredoxin Oxidoreductase Protein, subunit A, domain 3"/>
    <property type="match status" value="1"/>
</dbReference>
<feature type="domain" description="Aldehyde ferredoxin oxidoreductase N-terminal" evidence="9">
    <location>
        <begin position="4"/>
        <end position="207"/>
    </location>
</feature>
<evidence type="ECO:0000256" key="8">
    <source>
        <dbReference type="ARBA" id="ARBA00049934"/>
    </source>
</evidence>
<dbReference type="GO" id="GO:0046872">
    <property type="term" value="F:metal ion binding"/>
    <property type="evidence" value="ECO:0007669"/>
    <property type="project" value="UniProtKB-KW"/>
</dbReference>
<dbReference type="Pfam" id="PF02730">
    <property type="entry name" value="AFOR_N"/>
    <property type="match status" value="1"/>
</dbReference>
<dbReference type="Pfam" id="PF01314">
    <property type="entry name" value="AFOR_C"/>
    <property type="match status" value="1"/>
</dbReference>
<comment type="cofactor">
    <cofactor evidence="8">
        <name>tungstopterin</name>
        <dbReference type="ChEBI" id="CHEBI:30402"/>
    </cofactor>
</comment>
<proteinExistence type="inferred from homology"/>
<dbReference type="Proteomes" id="UP001163096">
    <property type="component" value="Chromosome"/>
</dbReference>
<keyword evidence="5" id="KW-0560">Oxidoreductase</keyword>
<dbReference type="InterPro" id="IPR036503">
    <property type="entry name" value="Ald_Fedxn_OxRdtase_N_sf"/>
</dbReference>
<dbReference type="SMART" id="SM00790">
    <property type="entry name" value="AFOR_N"/>
    <property type="match status" value="1"/>
</dbReference>
<dbReference type="InterPro" id="IPR036021">
    <property type="entry name" value="Tungsten_al_ferr_oxy-like_C"/>
</dbReference>
<dbReference type="InterPro" id="IPR013985">
    <property type="entry name" value="Ald_Fedxn_OxRdtase_dom3"/>
</dbReference>
<evidence type="ECO:0000313" key="11">
    <source>
        <dbReference type="Proteomes" id="UP001163096"/>
    </source>
</evidence>
<evidence type="ECO:0000256" key="4">
    <source>
        <dbReference type="ARBA" id="ARBA00022723"/>
    </source>
</evidence>
<dbReference type="Gene3D" id="1.10.569.10">
    <property type="entry name" value="Aldehyde Ferredoxin Oxidoreductase Protein, subunit A, domain 2"/>
    <property type="match status" value="1"/>
</dbReference>
<protein>
    <submittedName>
        <fullName evidence="10">Aldehyde ferredoxin oxidoreductase family protein</fullName>
    </submittedName>
</protein>
<keyword evidence="4" id="KW-0479">Metal-binding</keyword>
<comment type="similarity">
    <text evidence="2">Belongs to the AOR/FOR family.</text>
</comment>
<evidence type="ECO:0000313" key="10">
    <source>
        <dbReference type="EMBL" id="WAI01686.1"/>
    </source>
</evidence>
<dbReference type="SUPFAM" id="SSF48310">
    <property type="entry name" value="Aldehyde ferredoxin oxidoreductase, C-terminal domains"/>
    <property type="match status" value="1"/>
</dbReference>
<keyword evidence="11" id="KW-1185">Reference proteome</keyword>
<dbReference type="KEGG" id="mou:OU421_02105"/>
<evidence type="ECO:0000256" key="2">
    <source>
        <dbReference type="ARBA" id="ARBA00011032"/>
    </source>
</evidence>
<dbReference type="SUPFAM" id="SSF56228">
    <property type="entry name" value="Aldehyde ferredoxin oxidoreductase, N-terminal domain"/>
    <property type="match status" value="1"/>
</dbReference>
<dbReference type="RefSeq" id="WP_268186947.1">
    <property type="nucleotide sequence ID" value="NZ_CP113361.1"/>
</dbReference>
<dbReference type="GO" id="GO:0051539">
    <property type="term" value="F:4 iron, 4 sulfur cluster binding"/>
    <property type="evidence" value="ECO:0007669"/>
    <property type="project" value="UniProtKB-KW"/>
</dbReference>
<reference evidence="10" key="1">
    <citation type="submission" date="2022-11" db="EMBL/GenBank/DDBJ databases">
        <title>Complete genome sequence of Methanogenium organophilum DSM 3596.</title>
        <authorList>
            <person name="Chen S.-C."/>
            <person name="Lai S.-J."/>
            <person name="You Y.-T."/>
        </authorList>
    </citation>
    <scope>NUCLEOTIDE SEQUENCE</scope>
    <source>
        <strain evidence="10">DSM 3596</strain>
    </source>
</reference>
<comment type="cofactor">
    <cofactor evidence="1">
        <name>[4Fe-4S] cluster</name>
        <dbReference type="ChEBI" id="CHEBI:49883"/>
    </cofactor>
</comment>
<dbReference type="PANTHER" id="PTHR30038:SF0">
    <property type="entry name" value="TUNGSTEN-CONTAINING ALDEHYDE FERREDOXIN OXIDOREDUCTASE"/>
    <property type="match status" value="1"/>
</dbReference>
<keyword evidence="7" id="KW-0411">Iron-sulfur</keyword>
<evidence type="ECO:0000256" key="6">
    <source>
        <dbReference type="ARBA" id="ARBA00023004"/>
    </source>
</evidence>
<evidence type="ECO:0000256" key="7">
    <source>
        <dbReference type="ARBA" id="ARBA00023014"/>
    </source>
</evidence>
<dbReference type="Gene3D" id="3.60.9.10">
    <property type="entry name" value="Aldehyde ferredoxin oxidoreductase, N-terminal domain"/>
    <property type="match status" value="1"/>
</dbReference>
<dbReference type="InterPro" id="IPR013983">
    <property type="entry name" value="Ald_Fedxn_OxRdtase_N"/>
</dbReference>
<dbReference type="InterPro" id="IPR013984">
    <property type="entry name" value="Ald_Fedxn_OxRdtase_dom2"/>
</dbReference>
<dbReference type="GeneID" id="76833857"/>
<dbReference type="AlphaFoldDB" id="A0A9X9S532"/>
<organism evidence="10 11">
    <name type="scientific">Methanogenium organophilum</name>
    <dbReference type="NCBI Taxonomy" id="2199"/>
    <lineage>
        <taxon>Archaea</taxon>
        <taxon>Methanobacteriati</taxon>
        <taxon>Methanobacteriota</taxon>
        <taxon>Stenosarchaea group</taxon>
        <taxon>Methanomicrobia</taxon>
        <taxon>Methanomicrobiales</taxon>
        <taxon>Methanomicrobiaceae</taxon>
        <taxon>Methanogenium</taxon>
    </lineage>
</organism>
<evidence type="ECO:0000256" key="1">
    <source>
        <dbReference type="ARBA" id="ARBA00001966"/>
    </source>
</evidence>
<evidence type="ECO:0000259" key="9">
    <source>
        <dbReference type="SMART" id="SM00790"/>
    </source>
</evidence>